<dbReference type="Pfam" id="PF13649">
    <property type="entry name" value="Methyltransf_25"/>
    <property type="match status" value="1"/>
</dbReference>
<proteinExistence type="predicted"/>
<evidence type="ECO:0000256" key="1">
    <source>
        <dbReference type="ARBA" id="ARBA00023115"/>
    </source>
</evidence>
<keyword evidence="4" id="KW-1185">Reference proteome</keyword>
<dbReference type="PANTHER" id="PTHR43317">
    <property type="entry name" value="THERMOSPERMINE SYNTHASE ACAULIS5"/>
    <property type="match status" value="1"/>
</dbReference>
<organism evidence="3 4">
    <name type="scientific">Agromyces salentinus</name>
    <dbReference type="NCBI Taxonomy" id="269421"/>
    <lineage>
        <taxon>Bacteria</taxon>
        <taxon>Bacillati</taxon>
        <taxon>Actinomycetota</taxon>
        <taxon>Actinomycetes</taxon>
        <taxon>Micrococcales</taxon>
        <taxon>Microbacteriaceae</taxon>
        <taxon>Agromyces</taxon>
    </lineage>
</organism>
<dbReference type="Gene3D" id="3.40.50.150">
    <property type="entry name" value="Vaccinia Virus protein VP39"/>
    <property type="match status" value="1"/>
</dbReference>
<reference evidence="4" key="1">
    <citation type="journal article" date="2019" name="Int. J. Syst. Evol. Microbiol.">
        <title>The Global Catalogue of Microorganisms (GCM) 10K type strain sequencing project: providing services to taxonomists for standard genome sequencing and annotation.</title>
        <authorList>
            <consortium name="The Broad Institute Genomics Platform"/>
            <consortium name="The Broad Institute Genome Sequencing Center for Infectious Disease"/>
            <person name="Wu L."/>
            <person name="Ma J."/>
        </authorList>
    </citation>
    <scope>NUCLEOTIDE SEQUENCE [LARGE SCALE GENOMIC DNA]</scope>
    <source>
        <strain evidence="4">JCM 14323</strain>
    </source>
</reference>
<dbReference type="NCBIfam" id="NF037959">
    <property type="entry name" value="MFS_SpdSyn"/>
    <property type="match status" value="1"/>
</dbReference>
<dbReference type="RefSeq" id="WP_170297118.1">
    <property type="nucleotide sequence ID" value="NZ_BAAANK010000010.1"/>
</dbReference>
<name>A0ABP4Z7I8_9MICO</name>
<dbReference type="PANTHER" id="PTHR43317:SF1">
    <property type="entry name" value="THERMOSPERMINE SYNTHASE ACAULIS5"/>
    <property type="match status" value="1"/>
</dbReference>
<evidence type="ECO:0000313" key="3">
    <source>
        <dbReference type="EMBL" id="GAA1844479.1"/>
    </source>
</evidence>
<sequence>MEPAPRIEFESDVFSPRGLTLLVDGSAQSHVDLADPTRLFFEYVRRVGHVIDHHGERGAPIDVLHLGGGALTLPRYVAATRPRSRQVVVDFDAELVAVVRARAPWPAASGIEVRVADAQDAVREAAARRERFDLVIVDLYTHLDAPAFVDDPAFLGACLALLRPGGLVVVNIADAAGLARLRTAARALARAAPGGGLLAAGDTAVLDGSEEGNAVLVAAPGSMPVDLAGALAAGGPFPATVLEGDRLDFVLWGAC</sequence>
<dbReference type="CDD" id="cd02440">
    <property type="entry name" value="AdoMet_MTases"/>
    <property type="match status" value="1"/>
</dbReference>
<dbReference type="EMBL" id="BAAANK010000010">
    <property type="protein sequence ID" value="GAA1844479.1"/>
    <property type="molecule type" value="Genomic_DNA"/>
</dbReference>
<dbReference type="SUPFAM" id="SSF53335">
    <property type="entry name" value="S-adenosyl-L-methionine-dependent methyltransferases"/>
    <property type="match status" value="1"/>
</dbReference>
<feature type="domain" description="Methyltransferase" evidence="2">
    <location>
        <begin position="63"/>
        <end position="166"/>
    </location>
</feature>
<dbReference type="InterPro" id="IPR041698">
    <property type="entry name" value="Methyltransf_25"/>
</dbReference>
<dbReference type="Proteomes" id="UP001501746">
    <property type="component" value="Unassembled WGS sequence"/>
</dbReference>
<protein>
    <submittedName>
        <fullName evidence="3">Fused MFS/spermidine synthase</fullName>
    </submittedName>
</protein>
<keyword evidence="1" id="KW-0620">Polyamine biosynthesis</keyword>
<evidence type="ECO:0000259" key="2">
    <source>
        <dbReference type="Pfam" id="PF13649"/>
    </source>
</evidence>
<evidence type="ECO:0000313" key="4">
    <source>
        <dbReference type="Proteomes" id="UP001501746"/>
    </source>
</evidence>
<accession>A0ABP4Z7I8</accession>
<gene>
    <name evidence="3" type="ORF">GCM10009750_33530</name>
</gene>
<dbReference type="InterPro" id="IPR029063">
    <property type="entry name" value="SAM-dependent_MTases_sf"/>
</dbReference>
<comment type="caution">
    <text evidence="3">The sequence shown here is derived from an EMBL/GenBank/DDBJ whole genome shotgun (WGS) entry which is preliminary data.</text>
</comment>